<dbReference type="AlphaFoldDB" id="V2XD10"/>
<accession>V2XD10</accession>
<gene>
    <name evidence="1" type="ORF">Moror_4160</name>
</gene>
<keyword evidence="2" id="KW-1185">Reference proteome</keyword>
<sequence length="93" mass="10627">MLAHVRQNHFENLMKAFTGSSGPDMIQWRRRYQMHYALVHAECYTIPAPGKSIMLRLAHICRSRYDQSTTLALDMGASVLGRHSVVDVTVERP</sequence>
<dbReference type="Proteomes" id="UP000017559">
    <property type="component" value="Unassembled WGS sequence"/>
</dbReference>
<organism evidence="1 2">
    <name type="scientific">Moniliophthora roreri (strain MCA 2997)</name>
    <name type="common">Cocoa frosty pod rot fungus</name>
    <name type="synonym">Crinipellis roreri</name>
    <dbReference type="NCBI Taxonomy" id="1381753"/>
    <lineage>
        <taxon>Eukaryota</taxon>
        <taxon>Fungi</taxon>
        <taxon>Dikarya</taxon>
        <taxon>Basidiomycota</taxon>
        <taxon>Agaricomycotina</taxon>
        <taxon>Agaricomycetes</taxon>
        <taxon>Agaricomycetidae</taxon>
        <taxon>Agaricales</taxon>
        <taxon>Marasmiineae</taxon>
        <taxon>Marasmiaceae</taxon>
        <taxon>Moniliophthora</taxon>
    </lineage>
</organism>
<comment type="caution">
    <text evidence="1">The sequence shown here is derived from an EMBL/GenBank/DDBJ whole genome shotgun (WGS) entry which is preliminary data.</text>
</comment>
<protein>
    <submittedName>
        <fullName evidence="1">Uncharacterized protein</fullName>
    </submittedName>
</protein>
<name>V2XD10_MONRO</name>
<evidence type="ECO:0000313" key="1">
    <source>
        <dbReference type="EMBL" id="ESK90696.1"/>
    </source>
</evidence>
<evidence type="ECO:0000313" key="2">
    <source>
        <dbReference type="Proteomes" id="UP000017559"/>
    </source>
</evidence>
<dbReference type="HOGENOM" id="CLU_2400175_0_0_1"/>
<proteinExistence type="predicted"/>
<dbReference type="KEGG" id="mrr:Moror_4160"/>
<dbReference type="EMBL" id="AWSO01000420">
    <property type="protein sequence ID" value="ESK90696.1"/>
    <property type="molecule type" value="Genomic_DNA"/>
</dbReference>
<reference evidence="1 2" key="1">
    <citation type="journal article" date="2014" name="BMC Genomics">
        <title>Genome and secretome analysis of the hemibiotrophic fungal pathogen, Moniliophthora roreri, which causes frosty pod rot disease of cacao: mechanisms of the biotrophic and necrotrophic phases.</title>
        <authorList>
            <person name="Meinhardt L.W."/>
            <person name="Costa G.G.L."/>
            <person name="Thomazella D.P.T."/>
            <person name="Teixeira P.J.P.L."/>
            <person name="Carazzolle M.F."/>
            <person name="Schuster S.C."/>
            <person name="Carlson J.E."/>
            <person name="Guiltinan M.J."/>
            <person name="Mieczkowski P."/>
            <person name="Farmer A."/>
            <person name="Ramaraj T."/>
            <person name="Crozier J."/>
            <person name="Davis R.E."/>
            <person name="Shao J."/>
            <person name="Melnick R.L."/>
            <person name="Pereira G.A.G."/>
            <person name="Bailey B.A."/>
        </authorList>
    </citation>
    <scope>NUCLEOTIDE SEQUENCE [LARGE SCALE GENOMIC DNA]</scope>
    <source>
        <strain evidence="1 2">MCA 2997</strain>
    </source>
</reference>